<dbReference type="EMBL" id="VAJM01000001">
    <property type="protein sequence ID" value="TLM96572.1"/>
    <property type="molecule type" value="Genomic_DNA"/>
</dbReference>
<dbReference type="PANTHER" id="PTHR40037:SF1">
    <property type="entry name" value="PHOSPHOESTERASE SAOUHSC_00951-RELATED"/>
    <property type="match status" value="1"/>
</dbReference>
<reference evidence="1 2" key="1">
    <citation type="submission" date="2019-05" db="EMBL/GenBank/DDBJ databases">
        <title>Hymenobacter edaphi sp. nov., isolated from abandoned arsenic-contaminated farmland soil.</title>
        <authorList>
            <person name="Nie L."/>
        </authorList>
    </citation>
    <scope>NUCLEOTIDE SEQUENCE [LARGE SCALE GENOMIC DNA]</scope>
    <source>
        <strain evidence="1 2">1-3-3-8</strain>
    </source>
</reference>
<dbReference type="GO" id="GO:0016874">
    <property type="term" value="F:ligase activity"/>
    <property type="evidence" value="ECO:0007669"/>
    <property type="project" value="UniProtKB-KW"/>
</dbReference>
<dbReference type="PANTHER" id="PTHR40037">
    <property type="entry name" value="PHOSPHOESTERASE YJCG-RELATED"/>
    <property type="match status" value="1"/>
</dbReference>
<dbReference type="Gene3D" id="3.90.1140.10">
    <property type="entry name" value="Cyclic phosphodiesterase"/>
    <property type="match status" value="1"/>
</dbReference>
<organism evidence="1 2">
    <name type="scientific">Hymenobacter jeollabukensis</name>
    <dbReference type="NCBI Taxonomy" id="2025313"/>
    <lineage>
        <taxon>Bacteria</taxon>
        <taxon>Pseudomonadati</taxon>
        <taxon>Bacteroidota</taxon>
        <taxon>Cytophagia</taxon>
        <taxon>Cytophagales</taxon>
        <taxon>Hymenobacteraceae</taxon>
        <taxon>Hymenobacter</taxon>
    </lineage>
</organism>
<dbReference type="InterPro" id="IPR050580">
    <property type="entry name" value="2H_phosphoesterase_YjcG-like"/>
</dbReference>
<keyword evidence="1" id="KW-0436">Ligase</keyword>
<comment type="caution">
    <text evidence="1">The sequence shown here is derived from an EMBL/GenBank/DDBJ whole genome shotgun (WGS) entry which is preliminary data.</text>
</comment>
<dbReference type="Proteomes" id="UP000305517">
    <property type="component" value="Unassembled WGS sequence"/>
</dbReference>
<dbReference type="Pfam" id="PF13563">
    <property type="entry name" value="2_5_RNA_ligase2"/>
    <property type="match status" value="1"/>
</dbReference>
<protein>
    <submittedName>
        <fullName evidence="1">2'-5' RNA ligase family protein</fullName>
    </submittedName>
</protein>
<evidence type="ECO:0000313" key="1">
    <source>
        <dbReference type="EMBL" id="TLM96572.1"/>
    </source>
</evidence>
<dbReference type="InterPro" id="IPR009097">
    <property type="entry name" value="Cyclic_Pdiesterase"/>
</dbReference>
<name>A0A5R8WWF9_9BACT</name>
<keyword evidence="2" id="KW-1185">Reference proteome</keyword>
<gene>
    <name evidence="1" type="ORF">FDY95_00840</name>
</gene>
<evidence type="ECO:0000313" key="2">
    <source>
        <dbReference type="Proteomes" id="UP000305517"/>
    </source>
</evidence>
<accession>A0A5R8WWF9</accession>
<dbReference type="AlphaFoldDB" id="A0A5R8WWF9"/>
<dbReference type="OrthoDB" id="1951600at2"/>
<proteinExistence type="predicted"/>
<sequence>MRLVLDRILPAPIRPQRREWLDVRIRMEPLSAAPPPARYLLATLPPEPVFSEVWALKQEVHRLTGSRNAVRLPPHITLIPPFRLPPTEFEPRAQAVLADFAAAQPSVAVSLQDFAWFANRTLFVRVVQAEALQRLHAALLARCRTDLPAVPLETRPFTPHMTLATRDLPPAQVPALKVDFAARRYTATFQVTALTLFRHDGRQWQPVGEFRLEW</sequence>
<dbReference type="SUPFAM" id="SSF55144">
    <property type="entry name" value="LigT-like"/>
    <property type="match status" value="1"/>
</dbReference>